<evidence type="ECO:0000256" key="1">
    <source>
        <dbReference type="SAM" id="Phobius"/>
    </source>
</evidence>
<comment type="caution">
    <text evidence="3">The sequence shown here is derived from an EMBL/GenBank/DDBJ whole genome shotgun (WGS) entry which is preliminary data.</text>
</comment>
<feature type="transmembrane region" description="Helical" evidence="1">
    <location>
        <begin position="125"/>
        <end position="146"/>
    </location>
</feature>
<keyword evidence="1" id="KW-1133">Transmembrane helix</keyword>
<dbReference type="Pfam" id="PF01478">
    <property type="entry name" value="Peptidase_A24"/>
    <property type="match status" value="1"/>
</dbReference>
<keyword evidence="1" id="KW-0472">Membrane</keyword>
<dbReference type="Proteomes" id="UP000609879">
    <property type="component" value="Unassembled WGS sequence"/>
</dbReference>
<feature type="transmembrane region" description="Helical" evidence="1">
    <location>
        <begin position="173"/>
        <end position="196"/>
    </location>
</feature>
<evidence type="ECO:0000259" key="2">
    <source>
        <dbReference type="Pfam" id="PF01478"/>
    </source>
</evidence>
<keyword evidence="4" id="KW-1185">Reference proteome</keyword>
<feature type="transmembrane region" description="Helical" evidence="1">
    <location>
        <begin position="71"/>
        <end position="89"/>
    </location>
</feature>
<feature type="transmembrane region" description="Helical" evidence="1">
    <location>
        <begin position="47"/>
        <end position="64"/>
    </location>
</feature>
<organism evidence="3 4">
    <name type="scientific">Paractinoplanes deccanensis</name>
    <dbReference type="NCBI Taxonomy" id="113561"/>
    <lineage>
        <taxon>Bacteria</taxon>
        <taxon>Bacillati</taxon>
        <taxon>Actinomycetota</taxon>
        <taxon>Actinomycetes</taxon>
        <taxon>Micromonosporales</taxon>
        <taxon>Micromonosporaceae</taxon>
        <taxon>Paractinoplanes</taxon>
    </lineage>
</organism>
<dbReference type="EMBL" id="BOMI01000037">
    <property type="protein sequence ID" value="GID73714.1"/>
    <property type="molecule type" value="Genomic_DNA"/>
</dbReference>
<accession>A0ABQ3Y132</accession>
<gene>
    <name evidence="3" type="ORF">Ade02nite_23550</name>
</gene>
<name>A0ABQ3Y132_9ACTN</name>
<protein>
    <recommendedName>
        <fullName evidence="2">Prepilin type IV endopeptidase peptidase domain-containing protein</fullName>
    </recommendedName>
</protein>
<proteinExistence type="predicted"/>
<dbReference type="Gene3D" id="1.20.120.1220">
    <property type="match status" value="1"/>
</dbReference>
<feature type="transmembrane region" description="Helical" evidence="1">
    <location>
        <begin position="95"/>
        <end position="113"/>
    </location>
</feature>
<feature type="domain" description="Prepilin type IV endopeptidase peptidase" evidence="2">
    <location>
        <begin position="77"/>
        <end position="193"/>
    </location>
</feature>
<keyword evidence="1" id="KW-0812">Transmembrane</keyword>
<feature type="transmembrane region" description="Helical" evidence="1">
    <location>
        <begin position="203"/>
        <end position="222"/>
    </location>
</feature>
<dbReference type="InterPro" id="IPR000045">
    <property type="entry name" value="Prepilin_IV_endopep_pep"/>
</dbReference>
<sequence>MLVVALVAGAAGIVAGVPATALAYSVPLEGPVRLSPRQWRWHSVSGWRAVGPSVLTGVVAASVCARLPLSLVLPAFWLFAVGATALAIIDVRTFRLPHVLSGALAATFGVAMIAESLARQDGDSLITACAAGSGAFLLMLAVALILPGQLGLGDVSLAGVIAMSLGWIDLAMAARGLLIGTTIQALLAGVAFAIYAGDRRRRIAFGPALLTGWVAAVLLQGAPDW</sequence>
<evidence type="ECO:0000313" key="3">
    <source>
        <dbReference type="EMBL" id="GID73714.1"/>
    </source>
</evidence>
<evidence type="ECO:0000313" key="4">
    <source>
        <dbReference type="Proteomes" id="UP000609879"/>
    </source>
</evidence>
<dbReference type="RefSeq" id="WP_344301002.1">
    <property type="nucleotide sequence ID" value="NZ_BAAABO010000027.1"/>
</dbReference>
<reference evidence="3 4" key="1">
    <citation type="submission" date="2021-01" db="EMBL/GenBank/DDBJ databases">
        <title>Whole genome shotgun sequence of Actinoplanes deccanensis NBRC 13994.</title>
        <authorList>
            <person name="Komaki H."/>
            <person name="Tamura T."/>
        </authorList>
    </citation>
    <scope>NUCLEOTIDE SEQUENCE [LARGE SCALE GENOMIC DNA]</scope>
    <source>
        <strain evidence="3 4">NBRC 13994</strain>
    </source>
</reference>